<keyword evidence="2" id="KW-1185">Reference proteome</keyword>
<dbReference type="RefSeq" id="WP_310901772.1">
    <property type="nucleotide sequence ID" value="NZ_JAMQOS010000007.1"/>
</dbReference>
<evidence type="ECO:0000313" key="1">
    <source>
        <dbReference type="EMBL" id="MDS0284024.1"/>
    </source>
</evidence>
<reference evidence="1 2" key="1">
    <citation type="submission" date="2022-06" db="EMBL/GenBank/DDBJ databases">
        <title>Halomicroarcula sp. a new haloarchaeum isolate from saline soil.</title>
        <authorList>
            <person name="Strakova D."/>
            <person name="Galisteo C."/>
            <person name="Sanchez-Porro C."/>
            <person name="Ventosa A."/>
        </authorList>
    </citation>
    <scope>NUCLEOTIDE SEQUENCE [LARGE SCALE GENOMIC DNA]</scope>
    <source>
        <strain evidence="1 2">S3CR25-11</strain>
    </source>
</reference>
<accession>A0ABU2FTC9</accession>
<sequence length="314" mass="34747">MTDSYNLPLVGGCGTLRNSSLMAVDDDYMRRPTESGPVLFELLPNSAHVDPLYTVAGAHAGCSCNRDFCRSHSGDASHAVTALYTPTGELDYQERILACRINILEEDQEYSDSIDEFHEEKIDDAFEDGERAAYTDWIDASLTHDTVNGYQRTAFTRREPILSYPPAADRDVSRPVLVTAFVVQTTPWGVIEVGTYHWPDPDPGSGLATVTDLADTVMSRASRLPRPETDPEWPLFYGYEETKAELADELRTTIAELTAEPSPLTPEPGAALTNLNDRFHEQYGATRRETAELLRVLEANDEIKDATAGAIQLT</sequence>
<comment type="caution">
    <text evidence="1">The sequence shown here is derived from an EMBL/GenBank/DDBJ whole genome shotgun (WGS) entry which is preliminary data.</text>
</comment>
<gene>
    <name evidence="1" type="ORF">NDI86_18065</name>
</gene>
<dbReference type="EMBL" id="JAMQOS010000007">
    <property type="protein sequence ID" value="MDS0284024.1"/>
    <property type="molecule type" value="Genomic_DNA"/>
</dbReference>
<protein>
    <submittedName>
        <fullName evidence="1">Uncharacterized protein</fullName>
    </submittedName>
</protein>
<proteinExistence type="predicted"/>
<dbReference type="Proteomes" id="UP001268864">
    <property type="component" value="Unassembled WGS sequence"/>
</dbReference>
<name>A0ABU2FTC9_9EURY</name>
<organism evidence="1 2">
    <name type="scientific">Haloarcula onubensis</name>
    <dbReference type="NCBI Taxonomy" id="2950539"/>
    <lineage>
        <taxon>Archaea</taxon>
        <taxon>Methanobacteriati</taxon>
        <taxon>Methanobacteriota</taxon>
        <taxon>Stenosarchaea group</taxon>
        <taxon>Halobacteria</taxon>
        <taxon>Halobacteriales</taxon>
        <taxon>Haloarculaceae</taxon>
        <taxon>Haloarcula</taxon>
    </lineage>
</organism>
<evidence type="ECO:0000313" key="2">
    <source>
        <dbReference type="Proteomes" id="UP001268864"/>
    </source>
</evidence>